<feature type="region of interest" description="Disordered" evidence="1">
    <location>
        <begin position="127"/>
        <end position="146"/>
    </location>
</feature>
<evidence type="ECO:0000313" key="2">
    <source>
        <dbReference type="EMBL" id="KAK9022937.1"/>
    </source>
</evidence>
<comment type="caution">
    <text evidence="2">The sequence shown here is derived from an EMBL/GenBank/DDBJ whole genome shotgun (WGS) entry which is preliminary data.</text>
</comment>
<sequence>MKRCELYNNLGRIYCESDVAILCWDCDSIVHGANFLVARHLRTLLCHRCQSPTSRYGSGPMLASTLFALVCSNCIKRSACAEEINNTDDDDDGGDSSSDDEENQVVSWPRMQPFSSYSECFNSTMFGSTHESASQSSTVVPVKPKRDTMEMEPASRGYSASAGCSLSANQDYKTVAMVAGDHMKKSKILLLHICKRKQNLFLGW</sequence>
<gene>
    <name evidence="2" type="ORF">V6N11_003173</name>
</gene>
<dbReference type="PANTHER" id="PTHR31717:SF60">
    <property type="entry name" value="B-BOX TYPE ZINC FINGER FAMILY PROTEIN"/>
    <property type="match status" value="1"/>
</dbReference>
<keyword evidence="3" id="KW-1185">Reference proteome</keyword>
<organism evidence="2 3">
    <name type="scientific">Hibiscus sabdariffa</name>
    <name type="common">roselle</name>
    <dbReference type="NCBI Taxonomy" id="183260"/>
    <lineage>
        <taxon>Eukaryota</taxon>
        <taxon>Viridiplantae</taxon>
        <taxon>Streptophyta</taxon>
        <taxon>Embryophyta</taxon>
        <taxon>Tracheophyta</taxon>
        <taxon>Spermatophyta</taxon>
        <taxon>Magnoliopsida</taxon>
        <taxon>eudicotyledons</taxon>
        <taxon>Gunneridae</taxon>
        <taxon>Pentapetalae</taxon>
        <taxon>rosids</taxon>
        <taxon>malvids</taxon>
        <taxon>Malvales</taxon>
        <taxon>Malvaceae</taxon>
        <taxon>Malvoideae</taxon>
        <taxon>Hibiscus</taxon>
    </lineage>
</organism>
<accession>A0ABR2SCM7</accession>
<feature type="region of interest" description="Disordered" evidence="1">
    <location>
        <begin position="85"/>
        <end position="105"/>
    </location>
</feature>
<evidence type="ECO:0000256" key="1">
    <source>
        <dbReference type="SAM" id="MobiDB-lite"/>
    </source>
</evidence>
<dbReference type="Proteomes" id="UP001396334">
    <property type="component" value="Unassembled WGS sequence"/>
</dbReference>
<dbReference type="EMBL" id="JBBPBN010000015">
    <property type="protein sequence ID" value="KAK9022937.1"/>
    <property type="molecule type" value="Genomic_DNA"/>
</dbReference>
<evidence type="ECO:0008006" key="4">
    <source>
        <dbReference type="Google" id="ProtNLM"/>
    </source>
</evidence>
<feature type="compositionally biased region" description="Acidic residues" evidence="1">
    <location>
        <begin position="85"/>
        <end position="103"/>
    </location>
</feature>
<proteinExistence type="predicted"/>
<reference evidence="2 3" key="1">
    <citation type="journal article" date="2024" name="G3 (Bethesda)">
        <title>Genome assembly of Hibiscus sabdariffa L. provides insights into metabolisms of medicinal natural products.</title>
        <authorList>
            <person name="Kim T."/>
        </authorList>
    </citation>
    <scope>NUCLEOTIDE SEQUENCE [LARGE SCALE GENOMIC DNA]</scope>
    <source>
        <strain evidence="2">TK-2024</strain>
        <tissue evidence="2">Old leaves</tissue>
    </source>
</reference>
<dbReference type="PANTHER" id="PTHR31717">
    <property type="entry name" value="ZINC FINGER PROTEIN CONSTANS-LIKE 10"/>
    <property type="match status" value="1"/>
</dbReference>
<protein>
    <recommendedName>
        <fullName evidence="4">B box-type domain-containing protein</fullName>
    </recommendedName>
</protein>
<feature type="compositionally biased region" description="Polar residues" evidence="1">
    <location>
        <begin position="127"/>
        <end position="139"/>
    </location>
</feature>
<name>A0ABR2SCM7_9ROSI</name>
<evidence type="ECO:0000313" key="3">
    <source>
        <dbReference type="Proteomes" id="UP001396334"/>
    </source>
</evidence>